<name>A0A9D2SEV6_9FIRM</name>
<protein>
    <submittedName>
        <fullName evidence="2">GNAT family N-acetyltransferase</fullName>
    </submittedName>
</protein>
<dbReference type="EMBL" id="DWXG01000038">
    <property type="protein sequence ID" value="HJB97874.1"/>
    <property type="molecule type" value="Genomic_DNA"/>
</dbReference>
<comment type="caution">
    <text evidence="2">The sequence shown here is derived from an EMBL/GenBank/DDBJ whole genome shotgun (WGS) entry which is preliminary data.</text>
</comment>
<reference evidence="2" key="2">
    <citation type="submission" date="2021-04" db="EMBL/GenBank/DDBJ databases">
        <authorList>
            <person name="Gilroy R."/>
        </authorList>
    </citation>
    <scope>NUCLEOTIDE SEQUENCE</scope>
    <source>
        <strain evidence="2">CHK185-1770</strain>
    </source>
</reference>
<gene>
    <name evidence="2" type="ORF">H9710_04760</name>
</gene>
<reference evidence="2" key="1">
    <citation type="journal article" date="2021" name="PeerJ">
        <title>Extensive microbial diversity within the chicken gut microbiome revealed by metagenomics and culture.</title>
        <authorList>
            <person name="Gilroy R."/>
            <person name="Ravi A."/>
            <person name="Getino M."/>
            <person name="Pursley I."/>
            <person name="Horton D.L."/>
            <person name="Alikhan N.F."/>
            <person name="Baker D."/>
            <person name="Gharbi K."/>
            <person name="Hall N."/>
            <person name="Watson M."/>
            <person name="Adriaenssens E.M."/>
            <person name="Foster-Nyarko E."/>
            <person name="Jarju S."/>
            <person name="Secka A."/>
            <person name="Antonio M."/>
            <person name="Oren A."/>
            <person name="Chaudhuri R.R."/>
            <person name="La Ragione R."/>
            <person name="Hildebrand F."/>
            <person name="Pallen M.J."/>
        </authorList>
    </citation>
    <scope>NUCLEOTIDE SEQUENCE</scope>
    <source>
        <strain evidence="2">CHK185-1770</strain>
    </source>
</reference>
<dbReference type="Proteomes" id="UP000826793">
    <property type="component" value="Unassembled WGS sequence"/>
</dbReference>
<dbReference type="PROSITE" id="PS51186">
    <property type="entry name" value="GNAT"/>
    <property type="match status" value="1"/>
</dbReference>
<dbReference type="InterPro" id="IPR016181">
    <property type="entry name" value="Acyl_CoA_acyltransferase"/>
</dbReference>
<dbReference type="GO" id="GO:0016747">
    <property type="term" value="F:acyltransferase activity, transferring groups other than amino-acyl groups"/>
    <property type="evidence" value="ECO:0007669"/>
    <property type="project" value="InterPro"/>
</dbReference>
<dbReference type="AlphaFoldDB" id="A0A9D2SEV6"/>
<accession>A0A9D2SEV6</accession>
<dbReference type="Pfam" id="PF00583">
    <property type="entry name" value="Acetyltransf_1"/>
    <property type="match status" value="1"/>
</dbReference>
<organism evidence="2 3">
    <name type="scientific">Candidatus Acutalibacter pullicola</name>
    <dbReference type="NCBI Taxonomy" id="2838417"/>
    <lineage>
        <taxon>Bacteria</taxon>
        <taxon>Bacillati</taxon>
        <taxon>Bacillota</taxon>
        <taxon>Clostridia</taxon>
        <taxon>Eubacteriales</taxon>
        <taxon>Acutalibacteraceae</taxon>
        <taxon>Acutalibacter</taxon>
    </lineage>
</organism>
<dbReference type="SUPFAM" id="SSF55729">
    <property type="entry name" value="Acyl-CoA N-acyltransferases (Nat)"/>
    <property type="match status" value="1"/>
</dbReference>
<evidence type="ECO:0000313" key="2">
    <source>
        <dbReference type="EMBL" id="HJB97874.1"/>
    </source>
</evidence>
<evidence type="ECO:0000313" key="3">
    <source>
        <dbReference type="Proteomes" id="UP000826793"/>
    </source>
</evidence>
<evidence type="ECO:0000259" key="1">
    <source>
        <dbReference type="PROSITE" id="PS51186"/>
    </source>
</evidence>
<dbReference type="CDD" id="cd04301">
    <property type="entry name" value="NAT_SF"/>
    <property type="match status" value="1"/>
</dbReference>
<sequence length="232" mass="24837">MWSNEALMALHVQAMFTCTDKGALLTVNEPWDGSRPAPLLFVGIPEGSPPLCWERADLPASLVAAARSLTEQEPLPVSALEKLLGKPLAAERERCFYRPAGKAPLLHGSPEGSCVELTPERLRSYTLGEFSWLEEELPAASPCFAFCVGKEVVAVCRSVRKGSAHEAGVETAPAYRRKGIGSLLVTAWANAVEQSGNIPLYSALESNAASLSCAKKGGFLPYGQGISFYEAL</sequence>
<feature type="domain" description="N-acetyltransferase" evidence="1">
    <location>
        <begin position="104"/>
        <end position="232"/>
    </location>
</feature>
<dbReference type="Gene3D" id="3.40.630.30">
    <property type="match status" value="1"/>
</dbReference>
<dbReference type="InterPro" id="IPR000182">
    <property type="entry name" value="GNAT_dom"/>
</dbReference>
<proteinExistence type="predicted"/>